<keyword evidence="1" id="KW-0472">Membrane</keyword>
<evidence type="ECO:0000256" key="1">
    <source>
        <dbReference type="SAM" id="Phobius"/>
    </source>
</evidence>
<evidence type="ECO:0000313" key="5">
    <source>
        <dbReference type="Proteomes" id="UP000219467"/>
    </source>
</evidence>
<dbReference type="InterPro" id="IPR022472">
    <property type="entry name" value="VPLPA-CTERM"/>
</dbReference>
<keyword evidence="5" id="KW-1185">Reference proteome</keyword>
<evidence type="ECO:0000313" key="4">
    <source>
        <dbReference type="EMBL" id="SNX71505.1"/>
    </source>
</evidence>
<dbReference type="EMBL" id="OAOQ01000010">
    <property type="protein sequence ID" value="SNX71505.1"/>
    <property type="molecule type" value="Genomic_DNA"/>
</dbReference>
<evidence type="ECO:0000259" key="3">
    <source>
        <dbReference type="Pfam" id="PF17517"/>
    </source>
</evidence>
<keyword evidence="2" id="KW-0732">Signal</keyword>
<dbReference type="NCBIfam" id="TIGR03370">
    <property type="entry name" value="VPLPA-CTERM"/>
    <property type="match status" value="1"/>
</dbReference>
<name>A0A285CVR6_9RHOB</name>
<feature type="transmembrane region" description="Helical" evidence="1">
    <location>
        <begin position="427"/>
        <end position="447"/>
    </location>
</feature>
<gene>
    <name evidence="4" type="ORF">SAMN05878503_1104</name>
</gene>
<feature type="chain" id="PRO_5012560718" evidence="2">
    <location>
        <begin position="28"/>
        <end position="455"/>
    </location>
</feature>
<sequence>MPRRSHLPSALAGTSALFLLTAGAAHASFVANFHANYYDGPNSLFVFGNEGTSGTISGNDGFNQTFTIDATGVFSLALGPGGREMTGSGTVNNLSLLVESADPISGLALNRALATTDMTTLLDLDGLSTKYRVLTIKGLTFDGSQMSVTAVEDNTVVTITPKSILGKTDGVPFEVTLQKGESVYYGSGTNADLSGTLVESSKKVAVFSGAQCTNVPEGIAACDHLIEQQFGTDNFDTEFLIAQTPFAGSDQDLVRVIADQDGTEVFLNGVSQGTINAGEVLTIDNVGNAKLTATKPVSVGQFMRGQNGSRTVGDPAFAMLPSVDQLLDAYAFITPIGVDAFTQNLLNIAIAAVDAASLKLNGVAVDTSGFTLFDGILFGNLAIGVGPGRIEAAKPFLATISGFDDFDSYLTPIASAFSPGVSPPPSVIPLPSSALLLLGGLGAIGALRRRRQKSA</sequence>
<organism evidence="4 5">
    <name type="scientific">Cereibacter ovatus</name>
    <dbReference type="NCBI Taxonomy" id="439529"/>
    <lineage>
        <taxon>Bacteria</taxon>
        <taxon>Pseudomonadati</taxon>
        <taxon>Pseudomonadota</taxon>
        <taxon>Alphaproteobacteria</taxon>
        <taxon>Rhodobacterales</taxon>
        <taxon>Paracoccaceae</taxon>
        <taxon>Cereibacter</taxon>
    </lineage>
</organism>
<keyword evidence="1" id="KW-1133">Transmembrane helix</keyword>
<evidence type="ECO:0000256" key="2">
    <source>
        <dbReference type="SAM" id="SignalP"/>
    </source>
</evidence>
<accession>A0A285CVR6</accession>
<dbReference type="Pfam" id="PF17517">
    <property type="entry name" value="IgGFc_binding"/>
    <property type="match status" value="1"/>
</dbReference>
<feature type="signal peptide" evidence="2">
    <location>
        <begin position="1"/>
        <end position="27"/>
    </location>
</feature>
<dbReference type="InterPro" id="IPR035234">
    <property type="entry name" value="IgGFc-bd_N"/>
</dbReference>
<proteinExistence type="predicted"/>
<dbReference type="PANTHER" id="PTHR46534:SF1">
    <property type="entry name" value="IGGFC-BINDING PROTEIN N-TERMINAL DOMAIN-CONTAINING PROTEIN"/>
    <property type="match status" value="1"/>
</dbReference>
<dbReference type="AlphaFoldDB" id="A0A285CVR6"/>
<dbReference type="OrthoDB" id="7195851at2"/>
<protein>
    <submittedName>
        <fullName evidence="4">MYXO-CTERM domain-containing protein</fullName>
    </submittedName>
</protein>
<dbReference type="Proteomes" id="UP000219467">
    <property type="component" value="Unassembled WGS sequence"/>
</dbReference>
<keyword evidence="1" id="KW-0812">Transmembrane</keyword>
<reference evidence="5" key="1">
    <citation type="submission" date="2017-08" db="EMBL/GenBank/DDBJ databases">
        <authorList>
            <person name="Varghese N."/>
            <person name="Submissions S."/>
        </authorList>
    </citation>
    <scope>NUCLEOTIDE SEQUENCE [LARGE SCALE GENOMIC DNA]</scope>
    <source>
        <strain evidence="5">JA234</strain>
    </source>
</reference>
<feature type="domain" description="IgGFc-binding protein N-terminal" evidence="3">
    <location>
        <begin position="117"/>
        <end position="401"/>
    </location>
</feature>
<dbReference type="PANTHER" id="PTHR46534">
    <property type="entry name" value="IGGFC_BINDING DOMAIN-CONTAINING PROTEIN"/>
    <property type="match status" value="1"/>
</dbReference>